<keyword evidence="8" id="KW-0732">Signal</keyword>
<reference evidence="10 11" key="1">
    <citation type="submission" date="2020-08" db="EMBL/GenBank/DDBJ databases">
        <title>Sequencing the genomes of 1000 actinobacteria strains.</title>
        <authorList>
            <person name="Klenk H.-P."/>
        </authorList>
    </citation>
    <scope>NUCLEOTIDE SEQUENCE [LARGE SCALE GENOMIC DNA]</scope>
    <source>
        <strain evidence="10 11">DSM 20146</strain>
    </source>
</reference>
<feature type="active site" description="Charge relay system" evidence="5">
    <location>
        <position position="265"/>
    </location>
</feature>
<evidence type="ECO:0000256" key="8">
    <source>
        <dbReference type="SAM" id="SignalP"/>
    </source>
</evidence>
<keyword evidence="3 5" id="KW-0378">Hydrolase</keyword>
<evidence type="ECO:0000259" key="9">
    <source>
        <dbReference type="Pfam" id="PF00082"/>
    </source>
</evidence>
<keyword evidence="7" id="KW-1133">Transmembrane helix</keyword>
<dbReference type="Gene3D" id="3.40.50.200">
    <property type="entry name" value="Peptidase S8/S53 domain"/>
    <property type="match status" value="1"/>
</dbReference>
<evidence type="ECO:0000256" key="4">
    <source>
        <dbReference type="ARBA" id="ARBA00022825"/>
    </source>
</evidence>
<gene>
    <name evidence="10" type="ORF">FHX33_000094</name>
</gene>
<evidence type="ECO:0000256" key="3">
    <source>
        <dbReference type="ARBA" id="ARBA00022801"/>
    </source>
</evidence>
<dbReference type="PANTHER" id="PTHR43399">
    <property type="entry name" value="SUBTILISIN-RELATED"/>
    <property type="match status" value="1"/>
</dbReference>
<keyword evidence="2 5" id="KW-0645">Protease</keyword>
<protein>
    <recommendedName>
        <fullName evidence="9">Peptidase S8/S53 domain-containing protein</fullName>
    </recommendedName>
</protein>
<dbReference type="InterPro" id="IPR036852">
    <property type="entry name" value="Peptidase_S8/S53_dom_sf"/>
</dbReference>
<feature type="compositionally biased region" description="Low complexity" evidence="6">
    <location>
        <begin position="353"/>
        <end position="366"/>
    </location>
</feature>
<dbReference type="Proteomes" id="UP000538196">
    <property type="component" value="Unassembled WGS sequence"/>
</dbReference>
<dbReference type="AlphaFoldDB" id="A0A7W4YHF0"/>
<comment type="similarity">
    <text evidence="1 5">Belongs to the peptidase S8 family.</text>
</comment>
<accession>A0A7W4YHF0</accession>
<feature type="domain" description="Peptidase S8/S53" evidence="9">
    <location>
        <begin position="53"/>
        <end position="314"/>
    </location>
</feature>
<dbReference type="Pfam" id="PF00082">
    <property type="entry name" value="Peptidase_S8"/>
    <property type="match status" value="1"/>
</dbReference>
<dbReference type="PANTHER" id="PTHR43399:SF4">
    <property type="entry name" value="CELL WALL-ASSOCIATED PROTEASE"/>
    <property type="match status" value="1"/>
</dbReference>
<organism evidence="10 11">
    <name type="scientific">Leifsonia aquatica</name>
    <name type="common">Corynebacterium aquaticum</name>
    <dbReference type="NCBI Taxonomy" id="144185"/>
    <lineage>
        <taxon>Bacteria</taxon>
        <taxon>Bacillati</taxon>
        <taxon>Actinomycetota</taxon>
        <taxon>Actinomycetes</taxon>
        <taxon>Micrococcales</taxon>
        <taxon>Microbacteriaceae</taxon>
        <taxon>Leifsonia</taxon>
    </lineage>
</organism>
<proteinExistence type="inferred from homology"/>
<dbReference type="InterPro" id="IPR015500">
    <property type="entry name" value="Peptidase_S8_subtilisin-rel"/>
</dbReference>
<evidence type="ECO:0000256" key="5">
    <source>
        <dbReference type="PROSITE-ProRule" id="PRU01240"/>
    </source>
</evidence>
<dbReference type="GO" id="GO:0004252">
    <property type="term" value="F:serine-type endopeptidase activity"/>
    <property type="evidence" value="ECO:0007669"/>
    <property type="project" value="UniProtKB-UniRule"/>
</dbReference>
<keyword evidence="7" id="KW-0472">Membrane</keyword>
<feature type="region of interest" description="Disordered" evidence="6">
    <location>
        <begin position="335"/>
        <end position="371"/>
    </location>
</feature>
<evidence type="ECO:0000313" key="10">
    <source>
        <dbReference type="EMBL" id="MBB2965362.1"/>
    </source>
</evidence>
<evidence type="ECO:0000256" key="6">
    <source>
        <dbReference type="SAM" id="MobiDB-lite"/>
    </source>
</evidence>
<keyword evidence="7" id="KW-0812">Transmembrane</keyword>
<dbReference type="SUPFAM" id="SSF52743">
    <property type="entry name" value="Subtilisin-like"/>
    <property type="match status" value="1"/>
</dbReference>
<evidence type="ECO:0000313" key="11">
    <source>
        <dbReference type="Proteomes" id="UP000538196"/>
    </source>
</evidence>
<comment type="caution">
    <text evidence="10">The sequence shown here is derived from an EMBL/GenBank/DDBJ whole genome shotgun (WGS) entry which is preliminary data.</text>
</comment>
<feature type="signal peptide" evidence="8">
    <location>
        <begin position="1"/>
        <end position="29"/>
    </location>
</feature>
<name>A0A7W4YHF0_LEIAQ</name>
<evidence type="ECO:0000256" key="1">
    <source>
        <dbReference type="ARBA" id="ARBA00011073"/>
    </source>
</evidence>
<dbReference type="InterPro" id="IPR051048">
    <property type="entry name" value="Peptidase_S8/S53_subtilisin"/>
</dbReference>
<feature type="chain" id="PRO_5030937585" description="Peptidase S8/S53 domain-containing protein" evidence="8">
    <location>
        <begin position="30"/>
        <end position="416"/>
    </location>
</feature>
<dbReference type="EMBL" id="JACHVP010000001">
    <property type="protein sequence ID" value="MBB2965362.1"/>
    <property type="molecule type" value="Genomic_DNA"/>
</dbReference>
<evidence type="ECO:0000256" key="2">
    <source>
        <dbReference type="ARBA" id="ARBA00022670"/>
    </source>
</evidence>
<dbReference type="GO" id="GO:0006508">
    <property type="term" value="P:proteolysis"/>
    <property type="evidence" value="ECO:0007669"/>
    <property type="project" value="UniProtKB-KW"/>
</dbReference>
<dbReference type="RefSeq" id="WP_021764185.1">
    <property type="nucleotide sequence ID" value="NZ_JACHVP010000001.1"/>
</dbReference>
<dbReference type="InterPro" id="IPR000209">
    <property type="entry name" value="Peptidase_S8/S53_dom"/>
</dbReference>
<feature type="active site" description="Charge relay system" evidence="5">
    <location>
        <position position="62"/>
    </location>
</feature>
<sequence length="416" mass="41685">MKSRGALRGMFAGALALALATVPAVSATADTTDGNWWYDYYNVGQAHAAGWTGKGVKITVIDEQINPDLPVFSGANLKVDPTAYCGGSPTSAKADEGSVHGTTITALLIGNGTGGGAVRGIAPDASVTFEGYGSSTCGASAKNASSIGRALQAAIDSGSDIITTSVGFDLMSEPDMAILADAASKGIIVLASVPNRNDEITGLPSRANGVVAVNAVDQDGKIQAYDGVVTINPEVTVVAAGVGIATVGDEQSASWDDSYRAQGSSEATPLVAGMLAAAKQKYPQATGNQLIQSLIHNTTPDDHGLIRDTTAGYGYGPASLTHLLAVDPTTYPDTNPLVDKSYGKPTSEQIAGASTSSPEPSNASGSGASGGGGSDAAPVGLFIGIGIAVVVVLAIVAVLIVVLSRRRAPRGNGGNA</sequence>
<keyword evidence="4 5" id="KW-0720">Serine protease</keyword>
<feature type="active site" description="Charge relay system" evidence="5">
    <location>
        <position position="100"/>
    </location>
</feature>
<evidence type="ECO:0000256" key="7">
    <source>
        <dbReference type="SAM" id="Phobius"/>
    </source>
</evidence>
<dbReference type="PRINTS" id="PR00723">
    <property type="entry name" value="SUBTILISIN"/>
</dbReference>
<keyword evidence="11" id="KW-1185">Reference proteome</keyword>
<dbReference type="PROSITE" id="PS51892">
    <property type="entry name" value="SUBTILASE"/>
    <property type="match status" value="1"/>
</dbReference>
<feature type="transmembrane region" description="Helical" evidence="7">
    <location>
        <begin position="379"/>
        <end position="403"/>
    </location>
</feature>